<evidence type="ECO:0000256" key="11">
    <source>
        <dbReference type="SAM" id="MobiDB-lite"/>
    </source>
</evidence>
<feature type="compositionally biased region" description="Acidic residues" evidence="11">
    <location>
        <begin position="579"/>
        <end position="609"/>
    </location>
</feature>
<evidence type="ECO:0000313" key="14">
    <source>
        <dbReference type="Proteomes" id="UP000215335"/>
    </source>
</evidence>
<dbReference type="Proteomes" id="UP000215335">
    <property type="component" value="Unassembled WGS sequence"/>
</dbReference>
<feature type="region of interest" description="Disordered" evidence="11">
    <location>
        <begin position="663"/>
        <end position="760"/>
    </location>
</feature>
<evidence type="ECO:0000256" key="2">
    <source>
        <dbReference type="ARBA" id="ARBA00022517"/>
    </source>
</evidence>
<feature type="compositionally biased region" description="Basic and acidic residues" evidence="11">
    <location>
        <begin position="634"/>
        <end position="645"/>
    </location>
</feature>
<keyword evidence="5" id="KW-0378">Hydrolase</keyword>
<comment type="subcellular location">
    <subcellularLocation>
        <location evidence="1">Nucleus</location>
        <location evidence="1">Nucleolus</location>
    </subcellularLocation>
</comment>
<evidence type="ECO:0000256" key="9">
    <source>
        <dbReference type="ARBA" id="ARBA00049117"/>
    </source>
</evidence>
<dbReference type="Gene3D" id="3.40.50.300">
    <property type="entry name" value="P-loop containing nucleotide triphosphate hydrolases"/>
    <property type="match status" value="1"/>
</dbReference>
<dbReference type="PANTHER" id="PTHR12858">
    <property type="entry name" value="RIBOSOME BIOGENESIS PROTEIN"/>
    <property type="match status" value="1"/>
</dbReference>
<feature type="compositionally biased region" description="Basic and acidic residues" evidence="11">
    <location>
        <begin position="141"/>
        <end position="152"/>
    </location>
</feature>
<evidence type="ECO:0000256" key="1">
    <source>
        <dbReference type="ARBA" id="ARBA00004604"/>
    </source>
</evidence>
<evidence type="ECO:0000256" key="7">
    <source>
        <dbReference type="ARBA" id="ARBA00023134"/>
    </source>
</evidence>
<reference evidence="13 14" key="1">
    <citation type="journal article" date="2017" name="Curr. Biol.">
        <title>The Evolution of Venom by Co-option of Single-Copy Genes.</title>
        <authorList>
            <person name="Martinson E.O."/>
            <person name="Mrinalini"/>
            <person name="Kelkar Y.D."/>
            <person name="Chang C.H."/>
            <person name="Werren J.H."/>
        </authorList>
    </citation>
    <scope>NUCLEOTIDE SEQUENCE [LARGE SCALE GENOMIC DNA]</scope>
    <source>
        <strain evidence="13 14">Alberta</strain>
        <tissue evidence="13">Whole body</tissue>
    </source>
</reference>
<dbReference type="GO" id="GO:0003924">
    <property type="term" value="F:GTPase activity"/>
    <property type="evidence" value="ECO:0007669"/>
    <property type="project" value="TreeGrafter"/>
</dbReference>
<accession>A0A232F2P9</accession>
<evidence type="ECO:0000256" key="10">
    <source>
        <dbReference type="ARBA" id="ARBA00061391"/>
    </source>
</evidence>
<keyword evidence="3" id="KW-0597">Phosphoprotein</keyword>
<feature type="region of interest" description="Disordered" evidence="11">
    <location>
        <begin position="537"/>
        <end position="645"/>
    </location>
</feature>
<dbReference type="SUPFAM" id="SSF52540">
    <property type="entry name" value="P-loop containing nucleoside triphosphate hydrolases"/>
    <property type="match status" value="1"/>
</dbReference>
<dbReference type="GO" id="GO:0000479">
    <property type="term" value="P:endonucleolytic cleavage of tricistronic rRNA transcript (SSU-rRNA, 5.8S rRNA, LSU-rRNA)"/>
    <property type="evidence" value="ECO:0007669"/>
    <property type="project" value="TreeGrafter"/>
</dbReference>
<dbReference type="InterPro" id="IPR012948">
    <property type="entry name" value="AARP2CN"/>
</dbReference>
<keyword evidence="2" id="KW-0690">Ribosome biogenesis</keyword>
<dbReference type="PANTHER" id="PTHR12858:SF2">
    <property type="entry name" value="RIBOSOME BIOGENESIS PROTEIN BMS1 HOMOLOG"/>
    <property type="match status" value="1"/>
</dbReference>
<feature type="compositionally biased region" description="Acidic residues" evidence="11">
    <location>
        <begin position="713"/>
        <end position="722"/>
    </location>
</feature>
<evidence type="ECO:0000313" key="13">
    <source>
        <dbReference type="EMBL" id="OXU24862.1"/>
    </source>
</evidence>
<dbReference type="GO" id="GO:0005524">
    <property type="term" value="F:ATP binding"/>
    <property type="evidence" value="ECO:0007669"/>
    <property type="project" value="UniProtKB-KW"/>
</dbReference>
<evidence type="ECO:0000256" key="5">
    <source>
        <dbReference type="ARBA" id="ARBA00022801"/>
    </source>
</evidence>
<dbReference type="GO" id="GO:0005654">
    <property type="term" value="C:nucleoplasm"/>
    <property type="evidence" value="ECO:0007669"/>
    <property type="project" value="UniProtKB-ARBA"/>
</dbReference>
<feature type="compositionally biased region" description="Basic and acidic residues" evidence="11">
    <location>
        <begin position="680"/>
        <end position="690"/>
    </location>
</feature>
<dbReference type="Pfam" id="PF04950">
    <property type="entry name" value="RIBIOP_C"/>
    <property type="match status" value="1"/>
</dbReference>
<feature type="domain" description="Bms1-type G" evidence="12">
    <location>
        <begin position="194"/>
        <end position="358"/>
    </location>
</feature>
<comment type="catalytic activity">
    <reaction evidence="9">
        <text>GTP + H2O = GDP + phosphate + H(+)</text>
        <dbReference type="Rhea" id="RHEA:19669"/>
        <dbReference type="ChEBI" id="CHEBI:15377"/>
        <dbReference type="ChEBI" id="CHEBI:15378"/>
        <dbReference type="ChEBI" id="CHEBI:37565"/>
        <dbReference type="ChEBI" id="CHEBI:43474"/>
        <dbReference type="ChEBI" id="CHEBI:58189"/>
    </reaction>
    <physiologicalReaction direction="left-to-right" evidence="9">
        <dbReference type="Rhea" id="RHEA:19670"/>
    </physiologicalReaction>
</comment>
<feature type="region of interest" description="Disordered" evidence="11">
    <location>
        <begin position="1351"/>
        <end position="1383"/>
    </location>
</feature>
<dbReference type="GO" id="GO:0034511">
    <property type="term" value="F:U3 snoRNA binding"/>
    <property type="evidence" value="ECO:0007669"/>
    <property type="project" value="TreeGrafter"/>
</dbReference>
<dbReference type="InterPro" id="IPR027417">
    <property type="entry name" value="P-loop_NTPase"/>
</dbReference>
<feature type="compositionally biased region" description="Acidic residues" evidence="11">
    <location>
        <begin position="735"/>
        <end position="756"/>
    </location>
</feature>
<organism evidence="13 14">
    <name type="scientific">Trichomalopsis sarcophagae</name>
    <dbReference type="NCBI Taxonomy" id="543379"/>
    <lineage>
        <taxon>Eukaryota</taxon>
        <taxon>Metazoa</taxon>
        <taxon>Ecdysozoa</taxon>
        <taxon>Arthropoda</taxon>
        <taxon>Hexapoda</taxon>
        <taxon>Insecta</taxon>
        <taxon>Pterygota</taxon>
        <taxon>Neoptera</taxon>
        <taxon>Endopterygota</taxon>
        <taxon>Hymenoptera</taxon>
        <taxon>Apocrita</taxon>
        <taxon>Proctotrupomorpha</taxon>
        <taxon>Chalcidoidea</taxon>
        <taxon>Pteromalidae</taxon>
        <taxon>Pteromalinae</taxon>
        <taxon>Trichomalopsis</taxon>
    </lineage>
</organism>
<dbReference type="GO" id="GO:0032040">
    <property type="term" value="C:small-subunit processome"/>
    <property type="evidence" value="ECO:0007669"/>
    <property type="project" value="UniProtKB-ARBA"/>
</dbReference>
<feature type="compositionally biased region" description="Basic and acidic residues" evidence="11">
    <location>
        <begin position="1362"/>
        <end position="1377"/>
    </location>
</feature>
<dbReference type="GO" id="GO:0000462">
    <property type="term" value="P:maturation of SSU-rRNA from tricistronic rRNA transcript (SSU-rRNA, 5.8S rRNA, LSU-rRNA)"/>
    <property type="evidence" value="ECO:0007669"/>
    <property type="project" value="TreeGrafter"/>
</dbReference>
<proteinExistence type="inferred from homology"/>
<dbReference type="SMART" id="SM00785">
    <property type="entry name" value="AARP2CN"/>
    <property type="match status" value="1"/>
</dbReference>
<dbReference type="GO" id="GO:0030686">
    <property type="term" value="C:90S preribosome"/>
    <property type="evidence" value="ECO:0007669"/>
    <property type="project" value="TreeGrafter"/>
</dbReference>
<evidence type="ECO:0000259" key="12">
    <source>
        <dbReference type="PROSITE" id="PS51714"/>
    </source>
</evidence>
<dbReference type="OrthoDB" id="10260897at2759"/>
<dbReference type="SMART" id="SM01362">
    <property type="entry name" value="DUF663"/>
    <property type="match status" value="1"/>
</dbReference>
<dbReference type="CDD" id="cd01882">
    <property type="entry name" value="BMS1"/>
    <property type="match status" value="1"/>
</dbReference>
<evidence type="ECO:0000256" key="8">
    <source>
        <dbReference type="ARBA" id="ARBA00023242"/>
    </source>
</evidence>
<comment type="caution">
    <text evidence="13">The sequence shown here is derived from an EMBL/GenBank/DDBJ whole genome shotgun (WGS) entry which is preliminary data.</text>
</comment>
<feature type="compositionally biased region" description="Basic residues" evidence="11">
    <location>
        <begin position="619"/>
        <end position="633"/>
    </location>
</feature>
<dbReference type="InterPro" id="IPR007034">
    <property type="entry name" value="BMS1_TSR1_C"/>
</dbReference>
<feature type="region of interest" description="Disordered" evidence="11">
    <location>
        <begin position="115"/>
        <end position="152"/>
    </location>
</feature>
<keyword evidence="14" id="KW-1185">Reference proteome</keyword>
<dbReference type="STRING" id="543379.A0A232F2P9"/>
<sequence length="1383" mass="159602">MHLLRYTGLYGFIRRRETVRRCIVGMLGSSRMIIIHIPVLDDCAGEILFTVISLLMIDRLVFVNNFADDVAACMSALSSTRPGLVYSSEVLSETLLQLDRSCGRLMWCIKMSAPEGDSASHKQHRERNAGRKADKKKIKKKDPSHIIEDPKQKNPKAFTFNSAIKAERNFRRKQDIDTKKQHIPVVDRTPLEPPPILVAVVGPPKVGKSLVIQCLIKSYTKNPLTSITGPVTLVSGKRRRITFIECNNDINSMIDIAKVADLVLLLIDASFGFEMEIFEFLNICQVHGMPKIMGVLTHLDQIKNAKQMRKTKKLLKHRFWTEVYSGAKLFYLSGLLHDEYLRMEVKNLARFISVMKFRPLTWRTTHPYLLVDRVEDLTDPELIRQNSKVDRTVSVYGYVRGVPLNKQSSIHIPGCGDLKIKDISFLPDPCPLPEQLKKRALVERERLIYAPFSGVGGIVYDKDAVYVELGGSHSHTKDDTGLLSQLLQTHETLDHKLEQSELQLFTNSAPIKSQDVNQIFTEENVFDQGRIRRKVVFNDSEKDKNEDEEDDESDEEMDLEGELNELTAQKTKASKDKTEEEEGEDDDDDDGDEEDDEDEEMEDGSDDEDGQSKDEIGKSRKRKAVEKSAKKKMKLDPDSKNPELYRELRINQDKHVKDKISEALGLIGDTNLKAFNSMEKGTKDKTRGDDGNDESFDELSEDEDMDFELKLDNDDDDDDDDDIKGNKDDNNKDDGENEEDDDKDDENESEEDEDDQENLKWKENIAEKAREAFLSRQQTNINVMRLVYGVFDGDRNYQEDKQEEPEKEEVGGIFHVVQAKQKQKIEERELKNQEESVFFSKELPRDWLAEDNKCLLVNRFVTGKWKESEDAEELLKLDDLKDDDEEVYGDFEDLETGEKHKASEKQPTTSEPTPKVPKEMTSDELDERKRLLEKKRKLKEQFDADYDTTDKTYYEDLKLEVERQAELNKSEFEGLDDNVRVTLEGYRPGMYVRLEIDNVPCELIVNLDPTYPMIVGGLLPGEENIGYVQTRVKKHRWYSRILKSKDPLILSVGWRRFQTMAIFSKLEDNLRNRMLKYTPEHVACMAHFWGPITPQNTGVLAVQDVSKREPGFRIAATGTIVELDKSTKVVKKLKLTGVPYKIYKKTAFIKDMFTSALEVAKFEGAKIKTVSGIRGQIKKAVSRPEGCFRATFEDKIQLSDIVFCRTWYRVDVPKFYNPVTSLLLPPEQKSQWKGMKTTGQLKRELNLKATPNTDNLYTPVLREPKVFKPLVVPRTLQKDLPYRDKPKLQPVLGKRKTKFEEKRVAVVREPREENVARMMKMIRTNYSYKQEKLKEATHKRITEYQKRVDEETAKKMKRQREMKKQVFRDLSKLEAKANKKKGF</sequence>
<dbReference type="Pfam" id="PF22298">
    <property type="entry name" value="Tsr1_G-like"/>
    <property type="match status" value="1"/>
</dbReference>
<dbReference type="InterPro" id="IPR030387">
    <property type="entry name" value="G_Bms1/Tsr1_dom"/>
</dbReference>
<dbReference type="InterPro" id="IPR039761">
    <property type="entry name" value="Bms1/Tsr1"/>
</dbReference>
<evidence type="ECO:0000256" key="6">
    <source>
        <dbReference type="ARBA" id="ARBA00022840"/>
    </source>
</evidence>
<name>A0A232F2P9_9HYME</name>
<keyword evidence="7" id="KW-0342">GTP-binding</keyword>
<dbReference type="Pfam" id="PF08142">
    <property type="entry name" value="AARP2CN"/>
    <property type="match status" value="1"/>
</dbReference>
<comment type="similarity">
    <text evidence="10">Belongs to the TRAFAC class translation factor GTPase superfamily. Bms1-like GTPase family. BMS1 subfamily.</text>
</comment>
<dbReference type="EMBL" id="NNAY01001176">
    <property type="protein sequence ID" value="OXU24862.1"/>
    <property type="molecule type" value="Genomic_DNA"/>
</dbReference>
<dbReference type="GO" id="GO:0005525">
    <property type="term" value="F:GTP binding"/>
    <property type="evidence" value="ECO:0007669"/>
    <property type="project" value="UniProtKB-KW"/>
</dbReference>
<keyword evidence="4" id="KW-0547">Nucleotide-binding</keyword>
<dbReference type="FunFam" id="3.40.50.300:FF:000105">
    <property type="entry name" value="BMS1 ribosome biogenesis factor"/>
    <property type="match status" value="1"/>
</dbReference>
<keyword evidence="6" id="KW-0067">ATP-binding</keyword>
<feature type="region of interest" description="Disordered" evidence="11">
    <location>
        <begin position="891"/>
        <end position="926"/>
    </location>
</feature>
<evidence type="ECO:0000256" key="3">
    <source>
        <dbReference type="ARBA" id="ARBA00022553"/>
    </source>
</evidence>
<keyword evidence="8" id="KW-0539">Nucleus</keyword>
<protein>
    <recommendedName>
        <fullName evidence="12">Bms1-type G domain-containing protein</fullName>
    </recommendedName>
</protein>
<evidence type="ECO:0000256" key="4">
    <source>
        <dbReference type="ARBA" id="ARBA00022741"/>
    </source>
</evidence>
<dbReference type="InterPro" id="IPR037875">
    <property type="entry name" value="Bms1_N"/>
</dbReference>
<feature type="compositionally biased region" description="Acidic residues" evidence="11">
    <location>
        <begin position="546"/>
        <end position="563"/>
    </location>
</feature>
<feature type="compositionally biased region" description="Basic and acidic residues" evidence="11">
    <location>
        <begin position="723"/>
        <end position="734"/>
    </location>
</feature>
<feature type="compositionally biased region" description="Basic and acidic residues" evidence="11">
    <location>
        <begin position="916"/>
        <end position="926"/>
    </location>
</feature>
<gene>
    <name evidence="13" type="ORF">TSAR_016417</name>
</gene>
<dbReference type="PROSITE" id="PS51714">
    <property type="entry name" value="G_BMS1"/>
    <property type="match status" value="1"/>
</dbReference>
<feature type="compositionally biased region" description="Acidic residues" evidence="11">
    <location>
        <begin position="691"/>
        <end position="706"/>
    </location>
</feature>